<feature type="binding site" evidence="7">
    <location>
        <position position="257"/>
    </location>
    <ligand>
        <name>Mg(2+)</name>
        <dbReference type="ChEBI" id="CHEBI:18420"/>
        <label>1</label>
    </ligand>
</feature>
<dbReference type="PANTHER" id="PTHR43250:SF2">
    <property type="entry name" value="EXODEOXYRIBONUCLEASE III"/>
    <property type="match status" value="1"/>
</dbReference>
<dbReference type="Gene3D" id="3.60.10.10">
    <property type="entry name" value="Endonuclease/exonuclease/phosphatase"/>
    <property type="match status" value="1"/>
</dbReference>
<dbReference type="GO" id="GO:0046872">
    <property type="term" value="F:metal ion binding"/>
    <property type="evidence" value="ECO:0007669"/>
    <property type="project" value="UniProtKB-KW"/>
</dbReference>
<evidence type="ECO:0000259" key="9">
    <source>
        <dbReference type="Pfam" id="PF03372"/>
    </source>
</evidence>
<feature type="site" description="Interaction with DNA substrate" evidence="8">
    <location>
        <position position="258"/>
    </location>
</feature>
<evidence type="ECO:0000256" key="8">
    <source>
        <dbReference type="PIRSR" id="PIRSR604808-3"/>
    </source>
</evidence>
<feature type="domain" description="Endonuclease/exonuclease/phosphatase" evidence="9">
    <location>
        <begin position="4"/>
        <end position="258"/>
    </location>
</feature>
<dbReference type="InterPro" id="IPR004808">
    <property type="entry name" value="AP_endonuc_1"/>
</dbReference>
<dbReference type="OrthoDB" id="9803914at2"/>
<protein>
    <submittedName>
        <fullName evidence="10">Exodeoxyribonuclease III</fullName>
        <ecNumber evidence="10">3.1.11.2</ecNumber>
    </submittedName>
</protein>
<comment type="cofactor">
    <cofactor evidence="1">
        <name>Mn(2+)</name>
        <dbReference type="ChEBI" id="CHEBI:29035"/>
    </cofactor>
</comment>
<evidence type="ECO:0000256" key="5">
    <source>
        <dbReference type="ARBA" id="ARBA00022842"/>
    </source>
</evidence>
<dbReference type="NCBIfam" id="TIGR00195">
    <property type="entry name" value="exoDNase_III"/>
    <property type="match status" value="1"/>
</dbReference>
<evidence type="ECO:0000256" key="1">
    <source>
        <dbReference type="ARBA" id="ARBA00001936"/>
    </source>
</evidence>
<keyword evidence="5 7" id="KW-0460">Magnesium</keyword>
<feature type="binding site" evidence="7">
    <location>
        <position position="258"/>
    </location>
    <ligand>
        <name>Mg(2+)</name>
        <dbReference type="ChEBI" id="CHEBI:18420"/>
        <label>1</label>
    </ligand>
</feature>
<feature type="binding site" evidence="7">
    <location>
        <position position="34"/>
    </location>
    <ligand>
        <name>Mg(2+)</name>
        <dbReference type="ChEBI" id="CHEBI:18420"/>
        <label>1</label>
    </ligand>
</feature>
<feature type="active site" description="Proton donor/acceptor" evidence="6">
    <location>
        <position position="150"/>
    </location>
</feature>
<sequence length="267" mass="31563">MKFVSFNINGLRARIHQLKEIINTLNPDVIGLQETKVHDNMFPFKEILSYGYNVYYYGQKIHYGVALLSRKKPFNIRRGFCTDNNKSPRRIIMADFITSKGILTVINGYFPNGENRNSKKFLEKKYFFRNLQLYIEQNYNYKSLLLIMGDINISFTDLDIGIDKKSYIKWFNTGKCSFLSEERTWMQRLLDWGMIDTYRKINPTNNKYYSWFDYRSHAFSKNLGLRIDVLLASLKLATMIKNTGIDYNIRAMNHPSDHAPVWTDFDI</sequence>
<dbReference type="EMBL" id="LN999831">
    <property type="protein sequence ID" value="CUX95800.1"/>
    <property type="molecule type" value="Genomic_DNA"/>
</dbReference>
<keyword evidence="3 7" id="KW-0479">Metal-binding</keyword>
<organism evidence="10 11">
    <name type="scientific">Candidatus Mikella endobia</name>
    <dbReference type="NCBI Taxonomy" id="1778264"/>
    <lineage>
        <taxon>Bacteria</taxon>
        <taxon>Pseudomonadati</taxon>
        <taxon>Pseudomonadota</taxon>
        <taxon>Gammaproteobacteria</taxon>
        <taxon>Enterobacterales</taxon>
        <taxon>Enterobacteriaceae</taxon>
        <taxon>Candidatus Mikella</taxon>
    </lineage>
</organism>
<dbReference type="PANTHER" id="PTHR43250">
    <property type="entry name" value="EXODEOXYRIBONUCLEASE III"/>
    <property type="match status" value="1"/>
</dbReference>
<keyword evidence="11" id="KW-1185">Reference proteome</keyword>
<dbReference type="EC" id="3.1.11.2" evidence="10"/>
<comment type="similarity">
    <text evidence="2">Belongs to the DNA repair enzymes AP/ExoA family.</text>
</comment>
<dbReference type="CDD" id="cd09086">
    <property type="entry name" value="ExoIII-like_AP-endo"/>
    <property type="match status" value="1"/>
</dbReference>
<accession>A0A143WQ19</accession>
<dbReference type="InterPro" id="IPR005135">
    <property type="entry name" value="Endo/exonuclease/phosphatase"/>
</dbReference>
<evidence type="ECO:0000313" key="11">
    <source>
        <dbReference type="Proteomes" id="UP000095697"/>
    </source>
</evidence>
<gene>
    <name evidence="10" type="primary">xthA</name>
    <name evidence="10" type="ORF">PMARG_ME00143</name>
</gene>
<feature type="active site" description="Proton acceptor" evidence="6">
    <location>
        <position position="258"/>
    </location>
</feature>
<dbReference type="RefSeq" id="WP_067569237.1">
    <property type="nucleotide sequence ID" value="NZ_LN999831.1"/>
</dbReference>
<comment type="cofactor">
    <cofactor evidence="7">
        <name>Mg(2+)</name>
        <dbReference type="ChEBI" id="CHEBI:18420"/>
    </cofactor>
    <cofactor evidence="7">
        <name>Mn(2+)</name>
        <dbReference type="ChEBI" id="CHEBI:29035"/>
    </cofactor>
    <text evidence="7">Probably binds two magnesium or manganese ions per subunit.</text>
</comment>
<dbReference type="STRING" id="1778264.PMARG_ME00143"/>
<proteinExistence type="inferred from homology"/>
<dbReference type="PATRIC" id="fig|1778264.3.peg.132"/>
<feature type="binding site" evidence="7">
    <location>
        <position position="150"/>
    </location>
    <ligand>
        <name>Mg(2+)</name>
        <dbReference type="ChEBI" id="CHEBI:18420"/>
        <label>1</label>
    </ligand>
</feature>
<reference evidence="11" key="1">
    <citation type="submission" date="2016-01" db="EMBL/GenBank/DDBJ databases">
        <authorList>
            <person name="Husnik F."/>
        </authorList>
    </citation>
    <scope>NUCLEOTIDE SEQUENCE [LARGE SCALE GENOMIC DNA]</scope>
</reference>
<name>A0A143WQ19_9ENTR</name>
<dbReference type="InterPro" id="IPR037493">
    <property type="entry name" value="ExoIII-like"/>
</dbReference>
<dbReference type="NCBIfam" id="TIGR00633">
    <property type="entry name" value="xth"/>
    <property type="match status" value="1"/>
</dbReference>
<dbReference type="SUPFAM" id="SSF56219">
    <property type="entry name" value="DNase I-like"/>
    <property type="match status" value="1"/>
</dbReference>
<evidence type="ECO:0000256" key="4">
    <source>
        <dbReference type="ARBA" id="ARBA00022801"/>
    </source>
</evidence>
<dbReference type="NCBIfam" id="NF008733">
    <property type="entry name" value="PRK11756.1"/>
    <property type="match status" value="1"/>
</dbReference>
<dbReference type="GO" id="GO:0006281">
    <property type="term" value="P:DNA repair"/>
    <property type="evidence" value="ECO:0007669"/>
    <property type="project" value="InterPro"/>
</dbReference>
<dbReference type="PROSITE" id="PS00728">
    <property type="entry name" value="AP_NUCLEASE_F1_3"/>
    <property type="match status" value="1"/>
</dbReference>
<keyword evidence="7" id="KW-0464">Manganese</keyword>
<evidence type="ECO:0000313" key="10">
    <source>
        <dbReference type="EMBL" id="CUX95800.1"/>
    </source>
</evidence>
<evidence type="ECO:0000256" key="6">
    <source>
        <dbReference type="PIRSR" id="PIRSR604808-1"/>
    </source>
</evidence>
<dbReference type="InterPro" id="IPR036691">
    <property type="entry name" value="Endo/exonu/phosph_ase_sf"/>
</dbReference>
<dbReference type="InterPro" id="IPR020848">
    <property type="entry name" value="AP_endonuclease_F1_CS"/>
</dbReference>
<feature type="site" description="Important for catalytic activity" evidence="8">
    <location>
        <position position="228"/>
    </location>
</feature>
<dbReference type="GO" id="GO:0004519">
    <property type="term" value="F:endonuclease activity"/>
    <property type="evidence" value="ECO:0007669"/>
    <property type="project" value="InterPro"/>
</dbReference>
<dbReference type="GO" id="GO:0003677">
    <property type="term" value="F:DNA binding"/>
    <property type="evidence" value="ECO:0007669"/>
    <property type="project" value="InterPro"/>
</dbReference>
<feature type="binding site" evidence="7">
    <location>
        <position position="152"/>
    </location>
    <ligand>
        <name>Mg(2+)</name>
        <dbReference type="ChEBI" id="CHEBI:18420"/>
        <label>1</label>
    </ligand>
</feature>
<dbReference type="InterPro" id="IPR020847">
    <property type="entry name" value="AP_endonuclease_F1_BS"/>
</dbReference>
<dbReference type="Proteomes" id="UP000095697">
    <property type="component" value="Chromosome I"/>
</dbReference>
<dbReference type="Pfam" id="PF03372">
    <property type="entry name" value="Exo_endo_phos"/>
    <property type="match status" value="1"/>
</dbReference>
<dbReference type="PROSITE" id="PS00726">
    <property type="entry name" value="AP_NUCLEASE_F1_1"/>
    <property type="match status" value="1"/>
</dbReference>
<dbReference type="PROSITE" id="PS00727">
    <property type="entry name" value="AP_NUCLEASE_F1_2"/>
    <property type="match status" value="1"/>
</dbReference>
<dbReference type="GO" id="GO:0008311">
    <property type="term" value="F:double-stranded DNA 3'-5' DNA exonuclease activity"/>
    <property type="evidence" value="ECO:0007669"/>
    <property type="project" value="UniProtKB-EC"/>
</dbReference>
<keyword evidence="4 10" id="KW-0378">Hydrolase</keyword>
<dbReference type="AlphaFoldDB" id="A0A143WQ19"/>
<evidence type="ECO:0000256" key="2">
    <source>
        <dbReference type="ARBA" id="ARBA00007092"/>
    </source>
</evidence>
<feature type="site" description="Transition state stabilizer" evidence="8">
    <location>
        <position position="152"/>
    </location>
</feature>
<feature type="binding site" evidence="7">
    <location>
        <position position="7"/>
    </location>
    <ligand>
        <name>Mg(2+)</name>
        <dbReference type="ChEBI" id="CHEBI:18420"/>
        <label>1</label>
    </ligand>
</feature>
<feature type="active site" evidence="6">
    <location>
        <position position="109"/>
    </location>
</feature>
<dbReference type="KEGG" id="cmik:PMARG_ME00143"/>
<evidence type="ECO:0000256" key="7">
    <source>
        <dbReference type="PIRSR" id="PIRSR604808-2"/>
    </source>
</evidence>
<dbReference type="PROSITE" id="PS51435">
    <property type="entry name" value="AP_NUCLEASE_F1_4"/>
    <property type="match status" value="1"/>
</dbReference>
<evidence type="ECO:0000256" key="3">
    <source>
        <dbReference type="ARBA" id="ARBA00022723"/>
    </source>
</evidence>